<feature type="chain" id="PRO_5010405200" evidence="1">
    <location>
        <begin position="27"/>
        <end position="239"/>
    </location>
</feature>
<dbReference type="Proteomes" id="UP000030758">
    <property type="component" value="Unassembled WGS sequence"/>
</dbReference>
<gene>
    <name evidence="2" type="ORF">M513_09681</name>
    <name evidence="3" type="ORF">M514_09681</name>
</gene>
<dbReference type="EMBL" id="KL367569">
    <property type="protein sequence ID" value="KFD63630.1"/>
    <property type="molecule type" value="Genomic_DNA"/>
</dbReference>
<sequence length="239" mass="27734">MLHRNLKLNRAAVVFLLCYMESVAEGARCPPSNGLTTLGHFLWSSIDATRPDCYVVVPKSEALLPVRLYDSLLNYLHYYCISRYNGTVAVLHPLLNNMSAYPFPDPKEWIGNIATIYMHSGIEYWKNREDIALKEFASSTSQLLYVKDHGFHCYSRSGCSRFNPWRLYKREHGDKFTVVSFHPWFVGMAEMKDWKRFKIVEFPLCRSVIVNKNGTITMSDVYTCMELENWDAFVCVIRS</sequence>
<dbReference type="Proteomes" id="UP000030764">
    <property type="component" value="Unassembled WGS sequence"/>
</dbReference>
<evidence type="ECO:0000313" key="4">
    <source>
        <dbReference type="Proteomes" id="UP000030764"/>
    </source>
</evidence>
<dbReference type="EMBL" id="KL363271">
    <property type="protein sequence ID" value="KFD49414.1"/>
    <property type="molecule type" value="Genomic_DNA"/>
</dbReference>
<evidence type="ECO:0000256" key="1">
    <source>
        <dbReference type="SAM" id="SignalP"/>
    </source>
</evidence>
<protein>
    <submittedName>
        <fullName evidence="2">Uncharacterized protein</fullName>
    </submittedName>
</protein>
<evidence type="ECO:0000313" key="2">
    <source>
        <dbReference type="EMBL" id="KFD49414.1"/>
    </source>
</evidence>
<dbReference type="AlphaFoldDB" id="A0A085LWR8"/>
<name>A0A085LWR8_9BILA</name>
<feature type="signal peptide" evidence="1">
    <location>
        <begin position="1"/>
        <end position="26"/>
    </location>
</feature>
<accession>A0A085LWR8</accession>
<organism evidence="2 4">
    <name type="scientific">Trichuris suis</name>
    <name type="common">pig whipworm</name>
    <dbReference type="NCBI Taxonomy" id="68888"/>
    <lineage>
        <taxon>Eukaryota</taxon>
        <taxon>Metazoa</taxon>
        <taxon>Ecdysozoa</taxon>
        <taxon>Nematoda</taxon>
        <taxon>Enoplea</taxon>
        <taxon>Dorylaimia</taxon>
        <taxon>Trichinellida</taxon>
        <taxon>Trichuridae</taxon>
        <taxon>Trichuris</taxon>
    </lineage>
</organism>
<keyword evidence="4" id="KW-1185">Reference proteome</keyword>
<proteinExistence type="predicted"/>
<reference evidence="2 4" key="1">
    <citation type="journal article" date="2014" name="Nat. Genet.">
        <title>Genome and transcriptome of the porcine whipworm Trichuris suis.</title>
        <authorList>
            <person name="Jex A.R."/>
            <person name="Nejsum P."/>
            <person name="Schwarz E.M."/>
            <person name="Hu L."/>
            <person name="Young N.D."/>
            <person name="Hall R.S."/>
            <person name="Korhonen P.K."/>
            <person name="Liao S."/>
            <person name="Thamsborg S."/>
            <person name="Xia J."/>
            <person name="Xu P."/>
            <person name="Wang S."/>
            <person name="Scheerlinck J.P."/>
            <person name="Hofmann A."/>
            <person name="Sternberg P.W."/>
            <person name="Wang J."/>
            <person name="Gasser R.B."/>
        </authorList>
    </citation>
    <scope>NUCLEOTIDE SEQUENCE [LARGE SCALE GENOMIC DNA]</scope>
    <source>
        <strain evidence="3">DCEP-RM93F</strain>
        <strain evidence="2">DCEP-RM93M</strain>
    </source>
</reference>
<evidence type="ECO:0000313" key="3">
    <source>
        <dbReference type="EMBL" id="KFD63630.1"/>
    </source>
</evidence>
<keyword evidence="1" id="KW-0732">Signal</keyword>